<name>A0A1I4EWR3_9GAMM</name>
<dbReference type="Proteomes" id="UP000321807">
    <property type="component" value="Chromosome"/>
</dbReference>
<dbReference type="PANTHER" id="PTHR38765">
    <property type="entry name" value="DUF484 DOMAIN-CONTAINING PROTEIN"/>
    <property type="match status" value="1"/>
</dbReference>
<dbReference type="EMBL" id="FOSR01000014">
    <property type="protein sequence ID" value="SFL10148.1"/>
    <property type="molecule type" value="Genomic_DNA"/>
</dbReference>
<evidence type="ECO:0000313" key="5">
    <source>
        <dbReference type="Proteomes" id="UP000321807"/>
    </source>
</evidence>
<sequence>MTDPLLDDTLKASDVAAYLKQHPQFLSHYPELARQLTIPREQGAVASLASYQLHHLREKNAELERRLAELTAIAADNEKLMQRVHELNVTMLRANTPAVAARSVITRLDADFHVEQVRLLLFGNHLDLPPADWLSVIDGGRNALPEFADFLAHHEPITGRLTPERLQLLFGEHAREIHSAAVMPLGELGMLALGSANADHFQPGMGTLFLKMIAATVTAALMRAEDGA</sequence>
<evidence type="ECO:0000313" key="4">
    <source>
        <dbReference type="Proteomes" id="UP000198725"/>
    </source>
</evidence>
<dbReference type="AlphaFoldDB" id="A0A1I4EWR3"/>
<dbReference type="Gene3D" id="3.30.450.40">
    <property type="match status" value="1"/>
</dbReference>
<keyword evidence="4" id="KW-1185">Reference proteome</keyword>
<organism evidence="3 4">
    <name type="scientific">Rhodanobacter glycinis</name>
    <dbReference type="NCBI Taxonomy" id="582702"/>
    <lineage>
        <taxon>Bacteria</taxon>
        <taxon>Pseudomonadati</taxon>
        <taxon>Pseudomonadota</taxon>
        <taxon>Gammaproteobacteria</taxon>
        <taxon>Lysobacterales</taxon>
        <taxon>Rhodanobacteraceae</taxon>
        <taxon>Rhodanobacter</taxon>
    </lineage>
</organism>
<evidence type="ECO:0000313" key="2">
    <source>
        <dbReference type="EMBL" id="QEE23145.1"/>
    </source>
</evidence>
<dbReference type="PANTHER" id="PTHR38765:SF1">
    <property type="entry name" value="DUF484 DOMAIN-CONTAINING PROTEIN"/>
    <property type="match status" value="1"/>
</dbReference>
<dbReference type="RefSeq" id="WP_008209369.1">
    <property type="nucleotide sequence ID" value="NZ_CP042807.1"/>
</dbReference>
<dbReference type="KEGG" id="rgl:CS053_00505"/>
<keyword evidence="1" id="KW-0175">Coiled coil</keyword>
<dbReference type="EMBL" id="CP042807">
    <property type="protein sequence ID" value="QEE23145.1"/>
    <property type="molecule type" value="Genomic_DNA"/>
</dbReference>
<reference evidence="2 5" key="3">
    <citation type="submission" date="2019-08" db="EMBL/GenBank/DDBJ databases">
        <title>Complete genome sequence of Rhodanobacter glycinis strain T01E-68 isolated from tomato root.</title>
        <authorList>
            <person name="Weon H.-Y."/>
            <person name="Lee S.A."/>
        </authorList>
    </citation>
    <scope>NUCLEOTIDE SEQUENCE [LARGE SCALE GENOMIC DNA]</scope>
    <source>
        <strain evidence="2 5">T01E-68</strain>
    </source>
</reference>
<dbReference type="Pfam" id="PF04340">
    <property type="entry name" value="DUF484"/>
    <property type="match status" value="1"/>
</dbReference>
<evidence type="ECO:0000256" key="1">
    <source>
        <dbReference type="SAM" id="Coils"/>
    </source>
</evidence>
<evidence type="ECO:0000313" key="3">
    <source>
        <dbReference type="EMBL" id="SFL10148.1"/>
    </source>
</evidence>
<accession>A0A1I4EWR3</accession>
<protein>
    <submittedName>
        <fullName evidence="2">DUF484 family protein</fullName>
    </submittedName>
</protein>
<reference evidence="4" key="2">
    <citation type="submission" date="2016-10" db="EMBL/GenBank/DDBJ databases">
        <authorList>
            <person name="Varghese N."/>
            <person name="Submissions S."/>
        </authorList>
    </citation>
    <scope>NUCLEOTIDE SEQUENCE [LARGE SCALE GENOMIC DNA]</scope>
    <source>
        <strain evidence="4">MO64</strain>
    </source>
</reference>
<dbReference type="Proteomes" id="UP000198725">
    <property type="component" value="Unassembled WGS sequence"/>
</dbReference>
<dbReference type="InterPro" id="IPR029016">
    <property type="entry name" value="GAF-like_dom_sf"/>
</dbReference>
<gene>
    <name evidence="2" type="ORF">CS053_00505</name>
    <name evidence="3" type="ORF">SAMN05192579_11469</name>
</gene>
<proteinExistence type="predicted"/>
<reference evidence="3" key="1">
    <citation type="submission" date="2016-10" db="EMBL/GenBank/DDBJ databases">
        <authorList>
            <person name="de Groot N.N."/>
        </authorList>
    </citation>
    <scope>NUCLEOTIDE SEQUENCE [LARGE SCALE GENOMIC DNA]</scope>
    <source>
        <strain evidence="3">MO64</strain>
    </source>
</reference>
<feature type="coiled-coil region" evidence="1">
    <location>
        <begin position="53"/>
        <end position="80"/>
    </location>
</feature>
<dbReference type="InterPro" id="IPR007435">
    <property type="entry name" value="DUF484"/>
</dbReference>